<dbReference type="OrthoDB" id="97893at2"/>
<dbReference type="EMBL" id="CP015136">
    <property type="protein sequence ID" value="AMY11746.1"/>
    <property type="molecule type" value="Genomic_DNA"/>
</dbReference>
<dbReference type="GO" id="GO:0009279">
    <property type="term" value="C:cell outer membrane"/>
    <property type="evidence" value="ECO:0007669"/>
    <property type="project" value="UniProtKB-SubCell"/>
</dbReference>
<dbReference type="Gene3D" id="2.60.40.1120">
    <property type="entry name" value="Carboxypeptidase-like, regulatory domain"/>
    <property type="match status" value="1"/>
</dbReference>
<reference evidence="10 11" key="1">
    <citation type="journal article" date="2016" name="Genome Announc.">
        <title>First Complete Genome Sequence of a Subdivision 6 Acidobacterium Strain.</title>
        <authorList>
            <person name="Huang S."/>
            <person name="Vieira S."/>
            <person name="Bunk B."/>
            <person name="Riedel T."/>
            <person name="Sproer C."/>
            <person name="Overmann J."/>
        </authorList>
    </citation>
    <scope>NUCLEOTIDE SEQUENCE [LARGE SCALE GENOMIC DNA]</scope>
    <source>
        <strain evidence="11">DSM 100886 HEG_-6_39</strain>
    </source>
</reference>
<keyword evidence="4" id="KW-0812">Transmembrane</keyword>
<evidence type="ECO:0000256" key="3">
    <source>
        <dbReference type="ARBA" id="ARBA00022452"/>
    </source>
</evidence>
<organism evidence="10 11">
    <name type="scientific">Luteitalea pratensis</name>
    <dbReference type="NCBI Taxonomy" id="1855912"/>
    <lineage>
        <taxon>Bacteria</taxon>
        <taxon>Pseudomonadati</taxon>
        <taxon>Acidobacteriota</taxon>
        <taxon>Vicinamibacteria</taxon>
        <taxon>Vicinamibacterales</taxon>
        <taxon>Vicinamibacteraceae</taxon>
        <taxon>Luteitalea</taxon>
    </lineage>
</organism>
<evidence type="ECO:0000313" key="10">
    <source>
        <dbReference type="EMBL" id="AMY11746.1"/>
    </source>
</evidence>
<gene>
    <name evidence="10" type="ORF">LuPra_05004</name>
</gene>
<dbReference type="RefSeq" id="WP_110173264.1">
    <property type="nucleotide sequence ID" value="NZ_CP015136.1"/>
</dbReference>
<name>A0A143PTT0_LUTPR</name>
<dbReference type="InterPro" id="IPR037066">
    <property type="entry name" value="Plug_dom_sf"/>
</dbReference>
<evidence type="ECO:0000313" key="11">
    <source>
        <dbReference type="Proteomes" id="UP000076079"/>
    </source>
</evidence>
<evidence type="ECO:0000256" key="6">
    <source>
        <dbReference type="ARBA" id="ARBA00023237"/>
    </source>
</evidence>
<sequence precursor="true">MIRTITRVALMALLVAAGAGGLQAQTTTGGLTGVIRDSDGGVVPGATVNATATATGTTLSAVTDEAGQYLLRGLPVGTYKVQVELAGFQTVHVEGVVIRVNEEVRTDIVLKVGNLTESVTVSGISTTVDTVSSTLKTVVDQKRIEELPLNGRNPTQLMTLVAGVIPDNRANVTSGATYPGATGISSNGARANSTNYIMDGGSNNDHYSNASNPMPNPDALQEFSVQTNSFSAQYGRNAGAIVNAVTRSGTNSFRGLAFGYLRDKSMNANNFFTPGKDDGLNRKQFGGTFGGPVIKNKTFFFGSYQGTLQDQRPADRTALVPTAAQRNGDFSGYSRVLRDPLTGQPFPGNVIPANRIHPAAAAVLGKYLPLPNPNAGDPVNTLRFASPANLDDHQYLARVDHTFSSNHRLYGRYWKSKASTPAYLDTANVLTSSFGRTWDNQIISANDTWVISPSLVNNVVFTHNRTYNDNFQIDIPSYADLGIPGVYNDATPQWFFNVPGWFNINTGDTNQFNRDEYQLLNTLRWTKGRHEIATGVDYSYGKGDIINNFRANGRYTFNNSAPFTGDAMADFLLGEFQSFEQGVGEYKNTRFHYLAAFAEDTWRVNPRVTLTMGLRWDPNVPYTDANGRLAGYRPGQESQVYTNAPVGMLYPGDAGFPDGGYDSSWGLFAPRVGGAWDVTGDGKTSIRAGYGLFYDKPNSITTNSAANVGPFGTVARVDGNATTGFDNTWGTATNPFPVDVYNVPSDAPVVLPFNAFSYAADMRPGKMHSWHVTGEREIFKATMLRVAYAGSRGDGLTIGIERNPAIYAPGATTGTTNQRRPLFPDYGTITSIEPLGKSTFHSLQVTVDKRLSGGLSLLSNYTLSKSTDNSSQSKQTGTTAVNPFDLSYDWGPAEFDRRHRWVTSLLWQIPGQFDNAAVNAVLADWNLTGIYTIMSGQPFTVTSGVDNARSGTGTQFADQVGDPELSSDRPKSERLAQWFNTSAFTVNALGTFGNAGRNSLRGPDFQTLDLGLHKTFSITNRVRTQFRLEAFNALNRANFNLPEGNRSSSNFGRITAANAAGGGSDPRILQLALRTWF</sequence>
<dbReference type="SUPFAM" id="SSF56935">
    <property type="entry name" value="Porins"/>
    <property type="match status" value="1"/>
</dbReference>
<feature type="domain" description="TonB-dependent receptor plug" evidence="8">
    <location>
        <begin position="137"/>
        <end position="239"/>
    </location>
</feature>
<dbReference type="PANTHER" id="PTHR30069">
    <property type="entry name" value="TONB-DEPENDENT OUTER MEMBRANE RECEPTOR"/>
    <property type="match status" value="1"/>
</dbReference>
<evidence type="ECO:0000256" key="2">
    <source>
        <dbReference type="ARBA" id="ARBA00022448"/>
    </source>
</evidence>
<dbReference type="STRING" id="1855912.LuPra_05004"/>
<comment type="subcellular location">
    <subcellularLocation>
        <location evidence="1">Cell outer membrane</location>
        <topology evidence="1">Multi-pass membrane protein</topology>
    </subcellularLocation>
</comment>
<keyword evidence="5" id="KW-0472">Membrane</keyword>
<dbReference type="GO" id="GO:0015344">
    <property type="term" value="F:siderophore uptake transmembrane transporter activity"/>
    <property type="evidence" value="ECO:0007669"/>
    <property type="project" value="TreeGrafter"/>
</dbReference>
<dbReference type="AlphaFoldDB" id="A0A143PTT0"/>
<feature type="chain" id="PRO_5007512006" evidence="7">
    <location>
        <begin position="25"/>
        <end position="1077"/>
    </location>
</feature>
<keyword evidence="7" id="KW-0732">Signal</keyword>
<dbReference type="Pfam" id="PF07715">
    <property type="entry name" value="Plug"/>
    <property type="match status" value="1"/>
</dbReference>
<evidence type="ECO:0000259" key="8">
    <source>
        <dbReference type="Pfam" id="PF07715"/>
    </source>
</evidence>
<feature type="signal peptide" evidence="7">
    <location>
        <begin position="1"/>
        <end position="24"/>
    </location>
</feature>
<evidence type="ECO:0000256" key="7">
    <source>
        <dbReference type="SAM" id="SignalP"/>
    </source>
</evidence>
<dbReference type="Gene3D" id="2.40.170.20">
    <property type="entry name" value="TonB-dependent receptor, beta-barrel domain"/>
    <property type="match status" value="1"/>
</dbReference>
<evidence type="ECO:0000256" key="1">
    <source>
        <dbReference type="ARBA" id="ARBA00004571"/>
    </source>
</evidence>
<dbReference type="InterPro" id="IPR008969">
    <property type="entry name" value="CarboxyPept-like_regulatory"/>
</dbReference>
<proteinExistence type="predicted"/>
<dbReference type="InterPro" id="IPR057601">
    <property type="entry name" value="Oar-like_b-barrel"/>
</dbReference>
<dbReference type="InterPro" id="IPR012910">
    <property type="entry name" value="Plug_dom"/>
</dbReference>
<keyword evidence="2" id="KW-0813">Transport</keyword>
<dbReference type="GO" id="GO:0044718">
    <property type="term" value="P:siderophore transmembrane transport"/>
    <property type="evidence" value="ECO:0007669"/>
    <property type="project" value="TreeGrafter"/>
</dbReference>
<dbReference type="PANTHER" id="PTHR30069:SF46">
    <property type="entry name" value="OAR PROTEIN"/>
    <property type="match status" value="1"/>
</dbReference>
<dbReference type="Pfam" id="PF25183">
    <property type="entry name" value="OMP_b-brl_4"/>
    <property type="match status" value="1"/>
</dbReference>
<evidence type="ECO:0000259" key="9">
    <source>
        <dbReference type="Pfam" id="PF25183"/>
    </source>
</evidence>
<dbReference type="Proteomes" id="UP000076079">
    <property type="component" value="Chromosome"/>
</dbReference>
<keyword evidence="11" id="KW-1185">Reference proteome</keyword>
<keyword evidence="10" id="KW-0675">Receptor</keyword>
<dbReference type="InterPro" id="IPR036942">
    <property type="entry name" value="Beta-barrel_TonB_sf"/>
</dbReference>
<feature type="domain" description="TonB-dependent transporter Oar-like beta-barrel" evidence="9">
    <location>
        <begin position="245"/>
        <end position="1070"/>
    </location>
</feature>
<keyword evidence="6" id="KW-0998">Cell outer membrane</keyword>
<reference evidence="11" key="2">
    <citation type="submission" date="2016-04" db="EMBL/GenBank/DDBJ databases">
        <title>First Complete Genome Sequence of a Subdivision 6 Acidobacterium.</title>
        <authorList>
            <person name="Huang S."/>
            <person name="Vieira S."/>
            <person name="Bunk B."/>
            <person name="Riedel T."/>
            <person name="Sproeer C."/>
            <person name="Overmann J."/>
        </authorList>
    </citation>
    <scope>NUCLEOTIDE SEQUENCE [LARGE SCALE GENOMIC DNA]</scope>
    <source>
        <strain evidence="11">DSM 100886 HEG_-6_39</strain>
    </source>
</reference>
<dbReference type="SUPFAM" id="SSF49464">
    <property type="entry name" value="Carboxypeptidase regulatory domain-like"/>
    <property type="match status" value="1"/>
</dbReference>
<dbReference type="KEGG" id="abac:LuPra_05004"/>
<keyword evidence="3" id="KW-1134">Transmembrane beta strand</keyword>
<evidence type="ECO:0000256" key="5">
    <source>
        <dbReference type="ARBA" id="ARBA00023136"/>
    </source>
</evidence>
<dbReference type="InterPro" id="IPR039426">
    <property type="entry name" value="TonB-dep_rcpt-like"/>
</dbReference>
<protein>
    <submittedName>
        <fullName evidence="10">TonB-dependent Receptor Plug Domain protein</fullName>
    </submittedName>
</protein>
<dbReference type="Pfam" id="PF13620">
    <property type="entry name" value="CarboxypepD_reg"/>
    <property type="match status" value="1"/>
</dbReference>
<evidence type="ECO:0000256" key="4">
    <source>
        <dbReference type="ARBA" id="ARBA00022692"/>
    </source>
</evidence>
<accession>A0A143PTT0</accession>
<dbReference type="Gene3D" id="2.170.130.10">
    <property type="entry name" value="TonB-dependent receptor, plug domain"/>
    <property type="match status" value="1"/>
</dbReference>